<evidence type="ECO:0000313" key="5">
    <source>
        <dbReference type="EMBL" id="HGB31705.1"/>
    </source>
</evidence>
<dbReference type="EMBL" id="DTGA01000199">
    <property type="protein sequence ID" value="HGB31705.1"/>
    <property type="molecule type" value="Genomic_DNA"/>
</dbReference>
<gene>
    <name evidence="5" type="ORF">ENV35_07525</name>
</gene>
<organism evidence="5">
    <name type="scientific">Dictyoglomus turgidum</name>
    <dbReference type="NCBI Taxonomy" id="513050"/>
    <lineage>
        <taxon>Bacteria</taxon>
        <taxon>Pseudomonadati</taxon>
        <taxon>Dictyoglomota</taxon>
        <taxon>Dictyoglomia</taxon>
        <taxon>Dictyoglomales</taxon>
        <taxon>Dictyoglomaceae</taxon>
        <taxon>Dictyoglomus</taxon>
    </lineage>
</organism>
<feature type="domain" description="Calcineurin-like phosphoesterase" evidence="4">
    <location>
        <begin position="2"/>
        <end position="209"/>
    </location>
</feature>
<dbReference type="CDD" id="cd00840">
    <property type="entry name" value="MPP_Mre11_N"/>
    <property type="match status" value="1"/>
</dbReference>
<proteinExistence type="predicted"/>
<evidence type="ECO:0000259" key="4">
    <source>
        <dbReference type="Pfam" id="PF00149"/>
    </source>
</evidence>
<dbReference type="InterPro" id="IPR041796">
    <property type="entry name" value="Mre11_N"/>
</dbReference>
<keyword evidence="2" id="KW-0378">Hydrolase</keyword>
<keyword evidence="3 5" id="KW-0269">Exonuclease</keyword>
<dbReference type="Gene3D" id="3.60.21.10">
    <property type="match status" value="1"/>
</dbReference>
<keyword evidence="1" id="KW-0540">Nuclease</keyword>
<dbReference type="PANTHER" id="PTHR30337:SF0">
    <property type="entry name" value="NUCLEASE SBCCD SUBUNIT D"/>
    <property type="match status" value="1"/>
</dbReference>
<protein>
    <submittedName>
        <fullName evidence="5">DNA repair exonuclease</fullName>
    </submittedName>
</protein>
<dbReference type="InterPro" id="IPR004843">
    <property type="entry name" value="Calcineurin-like_PHP"/>
</dbReference>
<dbReference type="SUPFAM" id="SSF56300">
    <property type="entry name" value="Metallo-dependent phosphatases"/>
    <property type="match status" value="1"/>
</dbReference>
<evidence type="ECO:0000256" key="3">
    <source>
        <dbReference type="ARBA" id="ARBA00022839"/>
    </source>
</evidence>
<evidence type="ECO:0000256" key="1">
    <source>
        <dbReference type="ARBA" id="ARBA00022722"/>
    </source>
</evidence>
<name>A0A7C3WN95_9BACT</name>
<reference evidence="5" key="1">
    <citation type="journal article" date="2020" name="mSystems">
        <title>Genome- and Community-Level Interaction Insights into Carbon Utilization and Element Cycling Functions of Hydrothermarchaeota in Hydrothermal Sediment.</title>
        <authorList>
            <person name="Zhou Z."/>
            <person name="Liu Y."/>
            <person name="Xu W."/>
            <person name="Pan J."/>
            <person name="Luo Z.H."/>
            <person name="Li M."/>
        </authorList>
    </citation>
    <scope>NUCLEOTIDE SEQUENCE [LARGE SCALE GENOMIC DNA]</scope>
    <source>
        <strain evidence="5">SpSt-751</strain>
    </source>
</reference>
<dbReference type="AlphaFoldDB" id="A0A7C3WN95"/>
<dbReference type="GO" id="GO:0004527">
    <property type="term" value="F:exonuclease activity"/>
    <property type="evidence" value="ECO:0007669"/>
    <property type="project" value="UniProtKB-KW"/>
</dbReference>
<dbReference type="PANTHER" id="PTHR30337">
    <property type="entry name" value="COMPONENT OF ATP-DEPENDENT DSDNA EXONUCLEASE"/>
    <property type="match status" value="1"/>
</dbReference>
<dbReference type="InterPro" id="IPR050535">
    <property type="entry name" value="DNA_Repair-Maintenance_Comp"/>
</dbReference>
<comment type="caution">
    <text evidence="5">The sequence shown here is derived from an EMBL/GenBank/DDBJ whole genome shotgun (WGS) entry which is preliminary data.</text>
</comment>
<accession>A0A7C3WN95</accession>
<dbReference type="Pfam" id="PF00149">
    <property type="entry name" value="Metallophos"/>
    <property type="match status" value="1"/>
</dbReference>
<sequence>MIKILITADNHLGKYYKKLVPERLNERRKKIREAFKKTVDYAIEEKVDIYIQAGDLFDSTNPRNQDLAFVAREFSRLKRNNIQIYTIGGNHDAPNMIDSDAFPMKIYEEVGLIKSFLSQSNINVDVFEKDQKLIISGLSHDPRKKGRIDPLENIRIIDPIPHDNNIWKILILHYSFEKYAHPKSSEPQVSVDTLYNLPFNIYILGHLHEKNIYKFGDKIVIIPGSTERFDFGEIDLTPGFYLLKIEGKKIDIIHEKIEPQPMKIMEIKLSEITEKDYTNAIIEKILRESHKDLILKCKIVGVIPISIYSSINFSKILDEGLKANFLFDLDTQNLRIKGQEISIIPSEDFSFEKNLLKVTEKYLEENKEDKEAIIEAVKWIKEELKIRGEFL</sequence>
<dbReference type="InterPro" id="IPR029052">
    <property type="entry name" value="Metallo-depent_PP-like"/>
</dbReference>
<evidence type="ECO:0000256" key="2">
    <source>
        <dbReference type="ARBA" id="ARBA00022801"/>
    </source>
</evidence>